<proteinExistence type="predicted"/>
<dbReference type="AlphaFoldDB" id="A0A2P5B9A0"/>
<dbReference type="EMBL" id="JXTB01000333">
    <property type="protein sequence ID" value="PON45344.1"/>
    <property type="molecule type" value="Genomic_DNA"/>
</dbReference>
<name>A0A2P5B9A0_PARAD</name>
<accession>A0A2P5B9A0</accession>
<keyword evidence="2" id="KW-1185">Reference proteome</keyword>
<comment type="caution">
    <text evidence="1">The sequence shown here is derived from an EMBL/GenBank/DDBJ whole genome shotgun (WGS) entry which is preliminary data.</text>
</comment>
<organism evidence="1 2">
    <name type="scientific">Parasponia andersonii</name>
    <name type="common">Sponia andersonii</name>
    <dbReference type="NCBI Taxonomy" id="3476"/>
    <lineage>
        <taxon>Eukaryota</taxon>
        <taxon>Viridiplantae</taxon>
        <taxon>Streptophyta</taxon>
        <taxon>Embryophyta</taxon>
        <taxon>Tracheophyta</taxon>
        <taxon>Spermatophyta</taxon>
        <taxon>Magnoliopsida</taxon>
        <taxon>eudicotyledons</taxon>
        <taxon>Gunneridae</taxon>
        <taxon>Pentapetalae</taxon>
        <taxon>rosids</taxon>
        <taxon>fabids</taxon>
        <taxon>Rosales</taxon>
        <taxon>Cannabaceae</taxon>
        <taxon>Parasponia</taxon>
    </lineage>
</organism>
<evidence type="ECO:0000313" key="2">
    <source>
        <dbReference type="Proteomes" id="UP000237105"/>
    </source>
</evidence>
<sequence length="84" mass="9902">MAKFNPNNIESRYIYYVKDRDETNQTQPFSVLALKNSLRLLCVTGGEWDIIRRQERRCEDHPTSSYRLRMVAALNVSSEARHEI</sequence>
<evidence type="ECO:0000313" key="1">
    <source>
        <dbReference type="EMBL" id="PON45344.1"/>
    </source>
</evidence>
<feature type="non-terminal residue" evidence="1">
    <location>
        <position position="84"/>
    </location>
</feature>
<gene>
    <name evidence="1" type="ORF">PanWU01x14_259550</name>
</gene>
<protein>
    <submittedName>
        <fullName evidence="1">Uncharacterized protein</fullName>
    </submittedName>
</protein>
<dbReference type="Proteomes" id="UP000237105">
    <property type="component" value="Unassembled WGS sequence"/>
</dbReference>
<reference evidence="2" key="1">
    <citation type="submission" date="2016-06" db="EMBL/GenBank/DDBJ databases">
        <title>Parallel loss of symbiosis genes in relatives of nitrogen-fixing non-legume Parasponia.</title>
        <authorList>
            <person name="Van Velzen R."/>
            <person name="Holmer R."/>
            <person name="Bu F."/>
            <person name="Rutten L."/>
            <person name="Van Zeijl A."/>
            <person name="Liu W."/>
            <person name="Santuari L."/>
            <person name="Cao Q."/>
            <person name="Sharma T."/>
            <person name="Shen D."/>
            <person name="Roswanjaya Y."/>
            <person name="Wardhani T."/>
            <person name="Kalhor M.S."/>
            <person name="Jansen J."/>
            <person name="Van den Hoogen J."/>
            <person name="Gungor B."/>
            <person name="Hartog M."/>
            <person name="Hontelez J."/>
            <person name="Verver J."/>
            <person name="Yang W.-C."/>
            <person name="Schijlen E."/>
            <person name="Repin R."/>
            <person name="Schilthuizen M."/>
            <person name="Schranz E."/>
            <person name="Heidstra R."/>
            <person name="Miyata K."/>
            <person name="Fedorova E."/>
            <person name="Kohlen W."/>
            <person name="Bisseling T."/>
            <person name="Smit S."/>
            <person name="Geurts R."/>
        </authorList>
    </citation>
    <scope>NUCLEOTIDE SEQUENCE [LARGE SCALE GENOMIC DNA]</scope>
    <source>
        <strain evidence="2">cv. WU1-14</strain>
    </source>
</reference>